<dbReference type="InterPro" id="IPR020471">
    <property type="entry name" value="AKR"/>
</dbReference>
<dbReference type="PRINTS" id="PR00069">
    <property type="entry name" value="ALDKETRDTASE"/>
</dbReference>
<proteinExistence type="predicted"/>
<evidence type="ECO:0000259" key="1">
    <source>
        <dbReference type="Pfam" id="PF00248"/>
    </source>
</evidence>
<dbReference type="PANTHER" id="PTHR43827:SF13">
    <property type="entry name" value="ALDO_KETO REDUCTASE FAMILY PROTEIN"/>
    <property type="match status" value="1"/>
</dbReference>
<dbReference type="Gene3D" id="3.20.20.100">
    <property type="entry name" value="NADP-dependent oxidoreductase domain"/>
    <property type="match status" value="1"/>
</dbReference>
<dbReference type="AlphaFoldDB" id="A0A4V3XAI5"/>
<organism evidence="2 3">
    <name type="scientific">Hermanssonia centrifuga</name>
    <dbReference type="NCBI Taxonomy" id="98765"/>
    <lineage>
        <taxon>Eukaryota</taxon>
        <taxon>Fungi</taxon>
        <taxon>Dikarya</taxon>
        <taxon>Basidiomycota</taxon>
        <taxon>Agaricomycotina</taxon>
        <taxon>Agaricomycetes</taxon>
        <taxon>Polyporales</taxon>
        <taxon>Meruliaceae</taxon>
        <taxon>Hermanssonia</taxon>
    </lineage>
</organism>
<dbReference type="GO" id="GO:0016491">
    <property type="term" value="F:oxidoreductase activity"/>
    <property type="evidence" value="ECO:0007669"/>
    <property type="project" value="InterPro"/>
</dbReference>
<keyword evidence="3" id="KW-1185">Reference proteome</keyword>
<dbReference type="Proteomes" id="UP000309038">
    <property type="component" value="Unassembled WGS sequence"/>
</dbReference>
<accession>A0A4V3XAI5</accession>
<feature type="domain" description="NADP-dependent oxidoreductase" evidence="1">
    <location>
        <begin position="21"/>
        <end position="151"/>
    </location>
</feature>
<gene>
    <name evidence="2" type="ORF">EW026_g3883</name>
</gene>
<reference evidence="2 3" key="1">
    <citation type="submission" date="2019-02" db="EMBL/GenBank/DDBJ databases">
        <title>Genome sequencing of the rare red list fungi Phlebia centrifuga.</title>
        <authorList>
            <person name="Buettner E."/>
            <person name="Kellner H."/>
        </authorList>
    </citation>
    <scope>NUCLEOTIDE SEQUENCE [LARGE SCALE GENOMIC DNA]</scope>
    <source>
        <strain evidence="2 3">DSM 108282</strain>
    </source>
</reference>
<protein>
    <recommendedName>
        <fullName evidence="1">NADP-dependent oxidoreductase domain-containing protein</fullName>
    </recommendedName>
</protein>
<evidence type="ECO:0000313" key="3">
    <source>
        <dbReference type="Proteomes" id="UP000309038"/>
    </source>
</evidence>
<dbReference type="CDD" id="cd19071">
    <property type="entry name" value="AKR_AKR1-5-like"/>
    <property type="match status" value="1"/>
</dbReference>
<dbReference type="SUPFAM" id="SSF51430">
    <property type="entry name" value="NAD(P)-linked oxidoreductase"/>
    <property type="match status" value="1"/>
</dbReference>
<dbReference type="EMBL" id="SGPJ01000126">
    <property type="protein sequence ID" value="THG98282.1"/>
    <property type="molecule type" value="Genomic_DNA"/>
</dbReference>
<dbReference type="Pfam" id="PF00248">
    <property type="entry name" value="Aldo_ket_red"/>
    <property type="match status" value="1"/>
</dbReference>
<dbReference type="InterPro" id="IPR023210">
    <property type="entry name" value="NADP_OxRdtase_dom"/>
</dbReference>
<dbReference type="PANTHER" id="PTHR43827">
    <property type="entry name" value="2,5-DIKETO-D-GLUCONIC ACID REDUCTASE"/>
    <property type="match status" value="1"/>
</dbReference>
<comment type="caution">
    <text evidence="2">The sequence shown here is derived from an EMBL/GenBank/DDBJ whole genome shotgun (WGS) entry which is preliminary data.</text>
</comment>
<name>A0A4V3XAI5_9APHY</name>
<dbReference type="InterPro" id="IPR036812">
    <property type="entry name" value="NAD(P)_OxRdtase_dom_sf"/>
</dbReference>
<sequence>MSSLSLTSAARLSTGRDVPLLGFGVAYGFGKKDEDPAEITKPSLLEALRVGYRHVDTAQMYKNEKETADAIRESGIDREEIFVTSKVQESDAGYERTSAAVDTSVKAMGFDYLDLYLIHSPPTGTQVRLETYRALLDAKKQGKIRSVGVSN</sequence>
<evidence type="ECO:0000313" key="2">
    <source>
        <dbReference type="EMBL" id="THG98282.1"/>
    </source>
</evidence>